<reference evidence="7" key="1">
    <citation type="journal article" date="2020" name="Stud. Mycol.">
        <title>101 Dothideomycetes genomes: a test case for predicting lifestyles and emergence of pathogens.</title>
        <authorList>
            <person name="Haridas S."/>
            <person name="Albert R."/>
            <person name="Binder M."/>
            <person name="Bloem J."/>
            <person name="Labutti K."/>
            <person name="Salamov A."/>
            <person name="Andreopoulos B."/>
            <person name="Baker S."/>
            <person name="Barry K."/>
            <person name="Bills G."/>
            <person name="Bluhm B."/>
            <person name="Cannon C."/>
            <person name="Castanera R."/>
            <person name="Culley D."/>
            <person name="Daum C."/>
            <person name="Ezra D."/>
            <person name="Gonzalez J."/>
            <person name="Henrissat B."/>
            <person name="Kuo A."/>
            <person name="Liang C."/>
            <person name="Lipzen A."/>
            <person name="Lutzoni F."/>
            <person name="Magnuson J."/>
            <person name="Mondo S."/>
            <person name="Nolan M."/>
            <person name="Ohm R."/>
            <person name="Pangilinan J."/>
            <person name="Park H.-J."/>
            <person name="Ramirez L."/>
            <person name="Alfaro M."/>
            <person name="Sun H."/>
            <person name="Tritt A."/>
            <person name="Yoshinaga Y."/>
            <person name="Zwiers L.-H."/>
            <person name="Turgeon B."/>
            <person name="Goodwin S."/>
            <person name="Spatafora J."/>
            <person name="Crous P."/>
            <person name="Grigoriev I."/>
        </authorList>
    </citation>
    <scope>NUCLEOTIDE SEQUENCE</scope>
    <source>
        <strain evidence="7">ATCC 36951</strain>
    </source>
</reference>
<evidence type="ECO:0000256" key="3">
    <source>
        <dbReference type="ARBA" id="ARBA00022840"/>
    </source>
</evidence>
<keyword evidence="3" id="KW-0067">ATP-binding</keyword>
<dbReference type="RefSeq" id="XP_033667834.1">
    <property type="nucleotide sequence ID" value="XM_033806585.1"/>
</dbReference>
<evidence type="ECO:0000256" key="2">
    <source>
        <dbReference type="ARBA" id="ARBA00022741"/>
    </source>
</evidence>
<evidence type="ECO:0000313" key="8">
    <source>
        <dbReference type="Proteomes" id="UP000799537"/>
    </source>
</evidence>
<dbReference type="InterPro" id="IPR045864">
    <property type="entry name" value="aa-tRNA-synth_II/BPL/LPL"/>
</dbReference>
<evidence type="ECO:0000313" key="7">
    <source>
        <dbReference type="EMBL" id="KAF2166945.1"/>
    </source>
</evidence>
<dbReference type="EMBL" id="ML993595">
    <property type="protein sequence ID" value="KAF2166945.1"/>
    <property type="molecule type" value="Genomic_DNA"/>
</dbReference>
<evidence type="ECO:0000259" key="6">
    <source>
        <dbReference type="PROSITE" id="PS50862"/>
    </source>
</evidence>
<keyword evidence="8" id="KW-1185">Reference proteome</keyword>
<dbReference type="InterPro" id="IPR002312">
    <property type="entry name" value="Asp/Asn-tRNA-synth_IIb"/>
</dbReference>
<dbReference type="Gene3D" id="3.30.930.10">
    <property type="entry name" value="Bira Bifunctional Protein, Domain 2"/>
    <property type="match status" value="1"/>
</dbReference>
<dbReference type="GeneID" id="54559857"/>
<dbReference type="OrthoDB" id="43906at2759"/>
<gene>
    <name evidence="7" type="ORF">M409DRAFT_22994</name>
</gene>
<dbReference type="PANTHER" id="PTHR22594:SF34">
    <property type="entry name" value="ASPARAGINE--TRNA LIGASE, MITOCHONDRIAL-RELATED"/>
    <property type="match status" value="1"/>
</dbReference>
<keyword evidence="4" id="KW-0648">Protein biosynthesis</keyword>
<dbReference type="GO" id="GO:0005524">
    <property type="term" value="F:ATP binding"/>
    <property type="evidence" value="ECO:0007669"/>
    <property type="project" value="UniProtKB-KW"/>
</dbReference>
<dbReference type="SUPFAM" id="SSF55681">
    <property type="entry name" value="Class II aaRS and biotin synthetases"/>
    <property type="match status" value="1"/>
</dbReference>
<dbReference type="PROSITE" id="PS50862">
    <property type="entry name" value="AA_TRNA_LIGASE_II"/>
    <property type="match status" value="1"/>
</dbReference>
<dbReference type="PRINTS" id="PR01042">
    <property type="entry name" value="TRNASYNTHASP"/>
</dbReference>
<dbReference type="Pfam" id="PF00152">
    <property type="entry name" value="tRNA-synt_2"/>
    <property type="match status" value="1"/>
</dbReference>
<evidence type="ECO:0000256" key="5">
    <source>
        <dbReference type="ARBA" id="ARBA00023146"/>
    </source>
</evidence>
<keyword evidence="2" id="KW-0547">Nucleotide-binding</keyword>
<evidence type="ECO:0000256" key="4">
    <source>
        <dbReference type="ARBA" id="ARBA00022917"/>
    </source>
</evidence>
<accession>A0A6A6CIG8</accession>
<dbReference type="Proteomes" id="UP000799537">
    <property type="component" value="Unassembled WGS sequence"/>
</dbReference>
<dbReference type="GO" id="GO:0005739">
    <property type="term" value="C:mitochondrion"/>
    <property type="evidence" value="ECO:0007669"/>
    <property type="project" value="TreeGrafter"/>
</dbReference>
<sequence length="411" mass="46574">MGRIVASQVRVFGVSDSSSNPLNAGALTDGSHSHLRLQNPWHSLLMRFRSEVISAVHGYLATHAEGPFHQVHHPVITHTDCEGGAEVFPVLTQKSKNDDAAQVDDFFGGRRFLTVTAAIHGEAFTMGLDRVWMLAPCFRAERSQDDRHLAEFHMLEISMNYSEELEPLMKLCEEFLRGLVERLRNSPAACEVLEVVGRRDTTRVSAAELRWRWELLTQSDWPRITHADAIRMMKEAEAVGNAKFQMRPRPETDLATEHEMFVLHHFQRPVFVTHYPSKIRLFSALQSPAPQSLTGIQTTESVDLLLPTIGEVFSGGLREHRLEKLIEVMREKGFFRSCGAKTGVTKGGEYPFLRDDESLDSLEWFADLRRWGTSPHGGFGIGFERLLKYLTGAESLRDVVAFPRYYKHCQA</sequence>
<keyword evidence="5" id="KW-0030">Aminoacyl-tRNA synthetase</keyword>
<name>A0A6A6CIG8_ZASCE</name>
<dbReference type="InterPro" id="IPR006195">
    <property type="entry name" value="aa-tRNA-synth_II"/>
</dbReference>
<feature type="domain" description="Aminoacyl-transfer RNA synthetases class-II family profile" evidence="6">
    <location>
        <begin position="46"/>
        <end position="403"/>
    </location>
</feature>
<proteinExistence type="predicted"/>
<dbReference type="GO" id="GO:0006421">
    <property type="term" value="P:asparaginyl-tRNA aminoacylation"/>
    <property type="evidence" value="ECO:0007669"/>
    <property type="project" value="TreeGrafter"/>
</dbReference>
<protein>
    <recommendedName>
        <fullName evidence="6">Aminoacyl-transfer RNA synthetases class-II family profile domain-containing protein</fullName>
    </recommendedName>
</protein>
<dbReference type="PANTHER" id="PTHR22594">
    <property type="entry name" value="ASPARTYL/LYSYL-TRNA SYNTHETASE"/>
    <property type="match status" value="1"/>
</dbReference>
<keyword evidence="1" id="KW-0436">Ligase</keyword>
<dbReference type="GO" id="GO:0004816">
    <property type="term" value="F:asparagine-tRNA ligase activity"/>
    <property type="evidence" value="ECO:0007669"/>
    <property type="project" value="TreeGrafter"/>
</dbReference>
<organism evidence="7 8">
    <name type="scientific">Zasmidium cellare ATCC 36951</name>
    <dbReference type="NCBI Taxonomy" id="1080233"/>
    <lineage>
        <taxon>Eukaryota</taxon>
        <taxon>Fungi</taxon>
        <taxon>Dikarya</taxon>
        <taxon>Ascomycota</taxon>
        <taxon>Pezizomycotina</taxon>
        <taxon>Dothideomycetes</taxon>
        <taxon>Dothideomycetidae</taxon>
        <taxon>Mycosphaerellales</taxon>
        <taxon>Mycosphaerellaceae</taxon>
        <taxon>Zasmidium</taxon>
    </lineage>
</organism>
<dbReference type="InterPro" id="IPR004364">
    <property type="entry name" value="Aa-tRNA-synt_II"/>
</dbReference>
<dbReference type="AlphaFoldDB" id="A0A6A6CIG8"/>
<evidence type="ECO:0000256" key="1">
    <source>
        <dbReference type="ARBA" id="ARBA00022598"/>
    </source>
</evidence>